<feature type="transmembrane region" description="Helical" evidence="9">
    <location>
        <begin position="396"/>
        <end position="415"/>
    </location>
</feature>
<feature type="transmembrane region" description="Helical" evidence="9">
    <location>
        <begin position="472"/>
        <end position="499"/>
    </location>
</feature>
<keyword evidence="8 9" id="KW-0472">Membrane</keyword>
<gene>
    <name evidence="11" type="ORF">GCM10025770_27330</name>
</gene>
<dbReference type="Gene3D" id="3.30.70.1320">
    <property type="entry name" value="Multidrug efflux transporter AcrB pore domain like"/>
    <property type="match status" value="1"/>
</dbReference>
<evidence type="ECO:0000313" key="11">
    <source>
        <dbReference type="EMBL" id="GAA5168002.1"/>
    </source>
</evidence>
<evidence type="ECO:0000256" key="9">
    <source>
        <dbReference type="RuleBase" id="RU364070"/>
    </source>
</evidence>
<comment type="caution">
    <text evidence="11">The sequence shown here is derived from an EMBL/GenBank/DDBJ whole genome shotgun (WGS) entry which is preliminary data.</text>
</comment>
<evidence type="ECO:0000256" key="3">
    <source>
        <dbReference type="ARBA" id="ARBA00022448"/>
    </source>
</evidence>
<dbReference type="Proteomes" id="UP001500547">
    <property type="component" value="Unassembled WGS sequence"/>
</dbReference>
<evidence type="ECO:0000256" key="6">
    <source>
        <dbReference type="ARBA" id="ARBA00022692"/>
    </source>
</evidence>
<dbReference type="PRINTS" id="PR00702">
    <property type="entry name" value="ACRIFLAVINRP"/>
</dbReference>
<evidence type="ECO:0000256" key="4">
    <source>
        <dbReference type="ARBA" id="ARBA00022475"/>
    </source>
</evidence>
<feature type="transmembrane region" description="Helical" evidence="9">
    <location>
        <begin position="436"/>
        <end position="460"/>
    </location>
</feature>
<evidence type="ECO:0000313" key="12">
    <source>
        <dbReference type="Proteomes" id="UP001500547"/>
    </source>
</evidence>
<evidence type="ECO:0000256" key="8">
    <source>
        <dbReference type="ARBA" id="ARBA00023136"/>
    </source>
</evidence>
<dbReference type="Gene3D" id="3.30.2090.10">
    <property type="entry name" value="Multidrug efflux transporter AcrB TolC docking domain, DN and DC subdomains"/>
    <property type="match status" value="2"/>
</dbReference>
<dbReference type="PANTHER" id="PTHR32063:SF76">
    <property type="entry name" value="EFFLUX PUMP MEMBRANE TRANSPORTER"/>
    <property type="match status" value="1"/>
</dbReference>
<evidence type="ECO:0000256" key="2">
    <source>
        <dbReference type="ARBA" id="ARBA00010942"/>
    </source>
</evidence>
<reference evidence="12" key="1">
    <citation type="journal article" date="2019" name="Int. J. Syst. Evol. Microbiol.">
        <title>The Global Catalogue of Microorganisms (GCM) 10K type strain sequencing project: providing services to taxonomists for standard genome sequencing and annotation.</title>
        <authorList>
            <consortium name="The Broad Institute Genomics Platform"/>
            <consortium name="The Broad Institute Genome Sequencing Center for Infectious Disease"/>
            <person name="Wu L."/>
            <person name="Ma J."/>
        </authorList>
    </citation>
    <scope>NUCLEOTIDE SEQUENCE [LARGE SCALE GENOMIC DNA]</scope>
    <source>
        <strain evidence="12">JCM 18715</strain>
    </source>
</reference>
<dbReference type="SUPFAM" id="SSF82866">
    <property type="entry name" value="Multidrug efflux transporter AcrB transmembrane domain"/>
    <property type="match status" value="2"/>
</dbReference>
<name>A0ABP9QV98_9RHOO</name>
<comment type="similarity">
    <text evidence="2 9">Belongs to the resistance-nodulation-cell division (RND) (TC 2.A.6) family.</text>
</comment>
<dbReference type="SUPFAM" id="SSF82714">
    <property type="entry name" value="Multidrug efflux transporter AcrB TolC docking domain, DN and DC subdomains"/>
    <property type="match status" value="2"/>
</dbReference>
<evidence type="ECO:0000256" key="10">
    <source>
        <dbReference type="SAM" id="MobiDB-lite"/>
    </source>
</evidence>
<evidence type="ECO:0000256" key="5">
    <source>
        <dbReference type="ARBA" id="ARBA00022519"/>
    </source>
</evidence>
<dbReference type="Gene3D" id="3.30.70.1440">
    <property type="entry name" value="Multidrug efflux transporter AcrB pore domain"/>
    <property type="match status" value="1"/>
</dbReference>
<comment type="caution">
    <text evidence="9">Lacks conserved residue(s) required for the propagation of feature annotation.</text>
</comment>
<dbReference type="SUPFAM" id="SSF82693">
    <property type="entry name" value="Multidrug efflux transporter AcrB pore domain, PN1, PN2, PC1 and PC2 subdomains"/>
    <property type="match status" value="4"/>
</dbReference>
<dbReference type="Pfam" id="PF00873">
    <property type="entry name" value="ACR_tran"/>
    <property type="match status" value="1"/>
</dbReference>
<feature type="transmembrane region" description="Helical" evidence="9">
    <location>
        <begin position="891"/>
        <end position="912"/>
    </location>
</feature>
<keyword evidence="7 9" id="KW-1133">Transmembrane helix</keyword>
<feature type="transmembrane region" description="Helical" evidence="9">
    <location>
        <begin position="531"/>
        <end position="553"/>
    </location>
</feature>
<sequence length="1062" mass="114541">MFSRFFIDRPIFAAVISIFIALAGLAAIRVLPIAQYPEIAPPTVQITAVYPGASAEVLEQTVAAPIESQVNGVEHMMYLNSTSASNGVVTITVTFDIGTDIDQAALNVNNRVKQVESRLPQEVRRQGVTVQKGSSSFLQVIAFYSPDSRYDNLYISNYVTLNVLDRIKRVPGTTNVQIFGAKDYAMRIWLKPDRMAQLGVTVGEISAAVNAQNAQFAPGKIGQMPAATGQELVYTITTQGRLPDAKAFEEIIVRSNSFGGKLRLKDVARVELGAKDNDFVGRINGKPATLLGIFLQPGANALGVADEVNATMAELSQKFPEGLTHKVAYDTTRFVKVSIHEVVKTLGEAMLLVFVVVFLFLQNWRATLIPIVAVPVSLLGTFAGMIMLGYSINTLTLFGMVLAIGIVVDDAIVVLENVERIMHEQHMSARKAAIQAMHEVTGPVIAIVLVLVSVFVPIAFLGGLTGELFRQFAVTIAIAVSISGLVALTLTPALCVLILRSEHKADNFFFRGFNRLFGALTRRYTWLVGGLARRALLGIVLFGGMILLTGHLWRSTPGSLVPDEDQGWFISAVFLPDGASLQRTDKIVQQVTDIIMSNDANQDVIAFTGFDFLGGSYKNSAATLFVTQKPWDERKLPTQALVGEVYGKTAGIKEALILAFNPPAIFGLGQAGGFEFYIQNRGDGGPKRTAEVVYGFMAKAAQNPKLAYVQTLWRASSPQLYVDVDRERAAALGVSLDDAFNTLSATLGTYYVNDFNKYGRTWQVLMSADTQYRMKPEDIGKIYVKASSGKMLPMSSFTTVKYSSGPDTLDRFNNLPAVKMLGSGAPGVSSGQAIAEIEKLAAEVLPPDFSLDWSGASYQEKRASGASGLALGMAVVMVFLILAAQYEKWSLPLSVLLAVPFGIFGALAGVWLHNLVFGILSHGMAPPLTNDVYFQIGLVTLIGLAAKNAILIVEFAVQKRHEGMSTLDAAVEAARLRFRPIIMTSMAFILGVVPLAFSSGAGAGARQSVGTGVMTGMLAATFLAIFFVPLFFRLINDLTGDKPTTKPDAGDDTPAALEKQDA</sequence>
<feature type="transmembrane region" description="Helical" evidence="9">
    <location>
        <begin position="342"/>
        <end position="361"/>
    </location>
</feature>
<keyword evidence="12" id="KW-1185">Reference proteome</keyword>
<keyword evidence="4" id="KW-1003">Cell membrane</keyword>
<organism evidence="11 12">
    <name type="scientific">Viridibacterium curvum</name>
    <dbReference type="NCBI Taxonomy" id="1101404"/>
    <lineage>
        <taxon>Bacteria</taxon>
        <taxon>Pseudomonadati</taxon>
        <taxon>Pseudomonadota</taxon>
        <taxon>Betaproteobacteria</taxon>
        <taxon>Rhodocyclales</taxon>
        <taxon>Rhodocyclaceae</taxon>
        <taxon>Viridibacterium</taxon>
    </lineage>
</organism>
<dbReference type="NCBIfam" id="NF000282">
    <property type="entry name" value="RND_permease_1"/>
    <property type="match status" value="1"/>
</dbReference>
<keyword evidence="3 9" id="KW-0813">Transport</keyword>
<dbReference type="EMBL" id="BAABLD010000010">
    <property type="protein sequence ID" value="GAA5168002.1"/>
    <property type="molecule type" value="Genomic_DNA"/>
</dbReference>
<dbReference type="InterPro" id="IPR027463">
    <property type="entry name" value="AcrB_DN_DC_subdom"/>
</dbReference>
<dbReference type="RefSeq" id="WP_345533649.1">
    <property type="nucleotide sequence ID" value="NZ_BAABLD010000010.1"/>
</dbReference>
<feature type="transmembrane region" description="Helical" evidence="9">
    <location>
        <begin position="368"/>
        <end position="390"/>
    </location>
</feature>
<evidence type="ECO:0000256" key="7">
    <source>
        <dbReference type="ARBA" id="ARBA00022989"/>
    </source>
</evidence>
<feature type="region of interest" description="Disordered" evidence="10">
    <location>
        <begin position="1043"/>
        <end position="1062"/>
    </location>
</feature>
<feature type="transmembrane region" description="Helical" evidence="9">
    <location>
        <begin position="932"/>
        <end position="957"/>
    </location>
</feature>
<evidence type="ECO:0000256" key="1">
    <source>
        <dbReference type="ARBA" id="ARBA00004429"/>
    </source>
</evidence>
<feature type="transmembrane region" description="Helical" evidence="9">
    <location>
        <begin position="1009"/>
        <end position="1032"/>
    </location>
</feature>
<proteinExistence type="inferred from homology"/>
<accession>A0ABP9QV98</accession>
<comment type="subcellular location">
    <subcellularLocation>
        <location evidence="1 9">Cell inner membrane</location>
        <topology evidence="1 9">Multi-pass membrane protein</topology>
    </subcellularLocation>
</comment>
<dbReference type="InterPro" id="IPR004764">
    <property type="entry name" value="MdtF-like"/>
</dbReference>
<dbReference type="PANTHER" id="PTHR32063">
    <property type="match status" value="1"/>
</dbReference>
<dbReference type="Gene3D" id="1.20.1640.10">
    <property type="entry name" value="Multidrug efflux transporter AcrB transmembrane domain"/>
    <property type="match status" value="2"/>
</dbReference>
<keyword evidence="6 9" id="KW-0812">Transmembrane</keyword>
<dbReference type="InterPro" id="IPR001036">
    <property type="entry name" value="Acrflvin-R"/>
</dbReference>
<protein>
    <recommendedName>
        <fullName evidence="9">Efflux pump membrane transporter</fullName>
    </recommendedName>
</protein>
<feature type="transmembrane region" description="Helical" evidence="9">
    <location>
        <begin position="978"/>
        <end position="997"/>
    </location>
</feature>
<dbReference type="NCBIfam" id="TIGR00915">
    <property type="entry name" value="2A0602"/>
    <property type="match status" value="1"/>
</dbReference>
<feature type="transmembrane region" description="Helical" evidence="9">
    <location>
        <begin position="866"/>
        <end position="884"/>
    </location>
</feature>
<keyword evidence="5 9" id="KW-0997">Cell inner membrane</keyword>
<dbReference type="Gene3D" id="3.30.70.1430">
    <property type="entry name" value="Multidrug efflux transporter AcrB pore domain"/>
    <property type="match status" value="2"/>
</dbReference>